<protein>
    <submittedName>
        <fullName evidence="1">Uncharacterized protein</fullName>
    </submittedName>
</protein>
<dbReference type="Proteomes" id="UP000602284">
    <property type="component" value="Unassembled WGS sequence"/>
</dbReference>
<dbReference type="EMBL" id="JAEQNB010000010">
    <property type="protein sequence ID" value="MBL0389306.1"/>
    <property type="molecule type" value="Genomic_DNA"/>
</dbReference>
<evidence type="ECO:0000313" key="2">
    <source>
        <dbReference type="Proteomes" id="UP000602284"/>
    </source>
</evidence>
<accession>A0ABS1JGA3</accession>
<reference evidence="1 2" key="1">
    <citation type="submission" date="2021-01" db="EMBL/GenBank/DDBJ databases">
        <title>Tumebacillus sp. strain ITR2 16S ribosomal RNA gene Genome sequencing and assembly.</title>
        <authorList>
            <person name="Kang M."/>
        </authorList>
    </citation>
    <scope>NUCLEOTIDE SEQUENCE [LARGE SCALE GENOMIC DNA]</scope>
    <source>
        <strain evidence="1 2">ITR2</strain>
    </source>
</reference>
<organism evidence="1 2">
    <name type="scientific">Tumebacillus amylolyticus</name>
    <dbReference type="NCBI Taxonomy" id="2801339"/>
    <lineage>
        <taxon>Bacteria</taxon>
        <taxon>Bacillati</taxon>
        <taxon>Bacillota</taxon>
        <taxon>Bacilli</taxon>
        <taxon>Bacillales</taxon>
        <taxon>Alicyclobacillaceae</taxon>
        <taxon>Tumebacillus</taxon>
    </lineage>
</organism>
<comment type="caution">
    <text evidence="1">The sequence shown here is derived from an EMBL/GenBank/DDBJ whole genome shotgun (WGS) entry which is preliminary data.</text>
</comment>
<proteinExistence type="predicted"/>
<dbReference type="RefSeq" id="WP_201638304.1">
    <property type="nucleotide sequence ID" value="NZ_JAEQNB010000010.1"/>
</dbReference>
<name>A0ABS1JGA3_9BACL</name>
<keyword evidence="2" id="KW-1185">Reference proteome</keyword>
<evidence type="ECO:0000313" key="1">
    <source>
        <dbReference type="EMBL" id="MBL0389306.1"/>
    </source>
</evidence>
<gene>
    <name evidence="1" type="ORF">JJB07_22195</name>
</gene>
<sequence length="85" mass="9978">MEIKPHLQRRSDFVGNNPIAEHNDAGILVLRDGNQYRFAVELDVDTVVEMEQTDKKEQVTYIIDSLRERLPEIRDQFGECYPDEQ</sequence>